<dbReference type="RefSeq" id="WP_125150242.1">
    <property type="nucleotide sequence ID" value="NZ_UYIN01000024.1"/>
</dbReference>
<reference evidence="1 2" key="1">
    <citation type="submission" date="2018-11" db="EMBL/GenBank/DDBJ databases">
        <authorList>
            <consortium name="Pathogen Informatics"/>
        </authorList>
    </citation>
    <scope>NUCLEOTIDE SEQUENCE [LARGE SCALE GENOMIC DNA]</scope>
    <source>
        <strain evidence="1 2">NCTC10913</strain>
    </source>
</reference>
<keyword evidence="2" id="KW-1185">Reference proteome</keyword>
<proteinExistence type="predicted"/>
<dbReference type="EMBL" id="UYIN01000024">
    <property type="protein sequence ID" value="VDG74687.1"/>
    <property type="molecule type" value="Genomic_DNA"/>
</dbReference>
<evidence type="ECO:0000313" key="2">
    <source>
        <dbReference type="Proteomes" id="UP000277570"/>
    </source>
</evidence>
<protein>
    <recommendedName>
        <fullName evidence="3">Phage protein</fullName>
    </recommendedName>
</protein>
<accession>A0ABY6T0V4</accession>
<comment type="caution">
    <text evidence="1">The sequence shown here is derived from an EMBL/GenBank/DDBJ whole genome shotgun (WGS) entry which is preliminary data.</text>
</comment>
<sequence length="62" mass="7758">MIKCNECEYNKKIMCGKISYNICLKDKEERIIDRKQLKNRPKWCWYRYNSEYVDLTKEKRCN</sequence>
<organism evidence="1 2">
    <name type="scientific">Clostridium carnis</name>
    <dbReference type="NCBI Taxonomy" id="1530"/>
    <lineage>
        <taxon>Bacteria</taxon>
        <taxon>Bacillati</taxon>
        <taxon>Bacillota</taxon>
        <taxon>Clostridia</taxon>
        <taxon>Eubacteriales</taxon>
        <taxon>Clostridiaceae</taxon>
        <taxon>Clostridium</taxon>
    </lineage>
</organism>
<evidence type="ECO:0008006" key="3">
    <source>
        <dbReference type="Google" id="ProtNLM"/>
    </source>
</evidence>
<dbReference type="Proteomes" id="UP000277570">
    <property type="component" value="Unassembled WGS sequence"/>
</dbReference>
<name>A0ABY6T0V4_9CLOT</name>
<gene>
    <name evidence="1" type="ORF">NCTC10913_04933</name>
</gene>
<evidence type="ECO:0000313" key="1">
    <source>
        <dbReference type="EMBL" id="VDG74687.1"/>
    </source>
</evidence>